<reference evidence="1 2" key="1">
    <citation type="journal article" date="2018" name="Nat. Ecol. Evol.">
        <title>Shark genomes provide insights into elasmobranch evolution and the origin of vertebrates.</title>
        <authorList>
            <person name="Hara Y"/>
            <person name="Yamaguchi K"/>
            <person name="Onimaru K"/>
            <person name="Kadota M"/>
            <person name="Koyanagi M"/>
            <person name="Keeley SD"/>
            <person name="Tatsumi K"/>
            <person name="Tanaka K"/>
            <person name="Motone F"/>
            <person name="Kageyama Y"/>
            <person name="Nozu R"/>
            <person name="Adachi N"/>
            <person name="Nishimura O"/>
            <person name="Nakagawa R"/>
            <person name="Tanegashima C"/>
            <person name="Kiyatake I"/>
            <person name="Matsumoto R"/>
            <person name="Murakumo K"/>
            <person name="Nishida K"/>
            <person name="Terakita A"/>
            <person name="Kuratani S"/>
            <person name="Sato K"/>
            <person name="Hyodo S Kuraku.S."/>
        </authorList>
    </citation>
    <scope>NUCLEOTIDE SEQUENCE [LARGE SCALE GENOMIC DNA]</scope>
</reference>
<evidence type="ECO:0000313" key="2">
    <source>
        <dbReference type="Proteomes" id="UP000287033"/>
    </source>
</evidence>
<sequence length="170" mass="19103">KPSRVLWLRQLTDLRRRRIDNQGAAMAITRGRECRGHVVAQQRNTCRDGAVRHRERSSRGVSAEGRRVNIRKTDVREIDRVRTHHAGDGAVKARGIVELQRSCRALEQHGGVRSPRQFQRGTRCDGRIAGALPRHVEWLPGPPRDAVIGPDPELIGARAGQIGRRGKLCR</sequence>
<dbReference type="EMBL" id="BEZZ01271970">
    <property type="protein sequence ID" value="GCC49701.1"/>
    <property type="molecule type" value="Genomic_DNA"/>
</dbReference>
<comment type="caution">
    <text evidence="1">The sequence shown here is derived from an EMBL/GenBank/DDBJ whole genome shotgun (WGS) entry which is preliminary data.</text>
</comment>
<organism evidence="1 2">
    <name type="scientific">Chiloscyllium punctatum</name>
    <name type="common">Brownbanded bambooshark</name>
    <name type="synonym">Hemiscyllium punctatum</name>
    <dbReference type="NCBI Taxonomy" id="137246"/>
    <lineage>
        <taxon>Eukaryota</taxon>
        <taxon>Metazoa</taxon>
        <taxon>Chordata</taxon>
        <taxon>Craniata</taxon>
        <taxon>Vertebrata</taxon>
        <taxon>Chondrichthyes</taxon>
        <taxon>Elasmobranchii</taxon>
        <taxon>Galeomorphii</taxon>
        <taxon>Galeoidea</taxon>
        <taxon>Orectolobiformes</taxon>
        <taxon>Hemiscylliidae</taxon>
        <taxon>Chiloscyllium</taxon>
    </lineage>
</organism>
<dbReference type="AlphaFoldDB" id="A0A401U488"/>
<accession>A0A401U488</accession>
<proteinExistence type="predicted"/>
<feature type="non-terminal residue" evidence="1">
    <location>
        <position position="1"/>
    </location>
</feature>
<gene>
    <name evidence="1" type="ORF">chiPu_0033769</name>
</gene>
<keyword evidence="2" id="KW-1185">Reference proteome</keyword>
<dbReference type="Proteomes" id="UP000287033">
    <property type="component" value="Unassembled WGS sequence"/>
</dbReference>
<protein>
    <submittedName>
        <fullName evidence="1">Uncharacterized protein</fullName>
    </submittedName>
</protein>
<feature type="non-terminal residue" evidence="1">
    <location>
        <position position="170"/>
    </location>
</feature>
<evidence type="ECO:0000313" key="1">
    <source>
        <dbReference type="EMBL" id="GCC49701.1"/>
    </source>
</evidence>
<name>A0A401U488_CHIPU</name>